<evidence type="ECO:0000256" key="1">
    <source>
        <dbReference type="SAM" id="MobiDB-lite"/>
    </source>
</evidence>
<evidence type="ECO:0000313" key="3">
    <source>
        <dbReference type="Proteomes" id="UP001168877"/>
    </source>
</evidence>
<proteinExistence type="predicted"/>
<reference evidence="2" key="2">
    <citation type="submission" date="2023-06" db="EMBL/GenBank/DDBJ databases">
        <authorList>
            <person name="Swenson N.G."/>
            <person name="Wegrzyn J.L."/>
            <person name="Mcevoy S.L."/>
        </authorList>
    </citation>
    <scope>NUCLEOTIDE SEQUENCE</scope>
    <source>
        <strain evidence="2">NS2018</strain>
        <tissue evidence="2">Leaf</tissue>
    </source>
</reference>
<name>A0AA39RW12_ACESA</name>
<dbReference type="AlphaFoldDB" id="A0AA39RW12"/>
<comment type="caution">
    <text evidence="2">The sequence shown here is derived from an EMBL/GenBank/DDBJ whole genome shotgun (WGS) entry which is preliminary data.</text>
</comment>
<reference evidence="2" key="1">
    <citation type="journal article" date="2022" name="Plant J.">
        <title>Strategies of tolerance reflected in two North American maple genomes.</title>
        <authorList>
            <person name="McEvoy S.L."/>
            <person name="Sezen U.U."/>
            <person name="Trouern-Trend A."/>
            <person name="McMahon S.M."/>
            <person name="Schaberg P.G."/>
            <person name="Yang J."/>
            <person name="Wegrzyn J.L."/>
            <person name="Swenson N.G."/>
        </authorList>
    </citation>
    <scope>NUCLEOTIDE SEQUENCE</scope>
    <source>
        <strain evidence="2">NS2018</strain>
    </source>
</reference>
<protein>
    <submittedName>
        <fullName evidence="2">Uncharacterized protein</fullName>
    </submittedName>
</protein>
<feature type="region of interest" description="Disordered" evidence="1">
    <location>
        <begin position="52"/>
        <end position="95"/>
    </location>
</feature>
<organism evidence="2 3">
    <name type="scientific">Acer saccharum</name>
    <name type="common">Sugar maple</name>
    <dbReference type="NCBI Taxonomy" id="4024"/>
    <lineage>
        <taxon>Eukaryota</taxon>
        <taxon>Viridiplantae</taxon>
        <taxon>Streptophyta</taxon>
        <taxon>Embryophyta</taxon>
        <taxon>Tracheophyta</taxon>
        <taxon>Spermatophyta</taxon>
        <taxon>Magnoliopsida</taxon>
        <taxon>eudicotyledons</taxon>
        <taxon>Gunneridae</taxon>
        <taxon>Pentapetalae</taxon>
        <taxon>rosids</taxon>
        <taxon>malvids</taxon>
        <taxon>Sapindales</taxon>
        <taxon>Sapindaceae</taxon>
        <taxon>Hippocastanoideae</taxon>
        <taxon>Acereae</taxon>
        <taxon>Acer</taxon>
    </lineage>
</organism>
<feature type="compositionally biased region" description="Basic and acidic residues" evidence="1">
    <location>
        <begin position="75"/>
        <end position="86"/>
    </location>
</feature>
<dbReference type="Proteomes" id="UP001168877">
    <property type="component" value="Unassembled WGS sequence"/>
</dbReference>
<keyword evidence="3" id="KW-1185">Reference proteome</keyword>
<evidence type="ECO:0000313" key="2">
    <source>
        <dbReference type="EMBL" id="KAK0578955.1"/>
    </source>
</evidence>
<accession>A0AA39RW12</accession>
<gene>
    <name evidence="2" type="ORF">LWI29_018992</name>
</gene>
<sequence>MGSWQPMARDTEENKQIGGFDIVGEIKKHSLEGSKLFVDLRSGLLKHKSFRSSKIVSNPSSNDGDGSENPVMEELSSRKNEEDERGGFLGNDGMAPMIKVRSTNFSDDNAKLEFEGMKEGF</sequence>
<feature type="compositionally biased region" description="Polar residues" evidence="1">
    <location>
        <begin position="52"/>
        <end position="64"/>
    </location>
</feature>
<dbReference type="EMBL" id="JAUESC010000385">
    <property type="protein sequence ID" value="KAK0578955.1"/>
    <property type="molecule type" value="Genomic_DNA"/>
</dbReference>